<protein>
    <submittedName>
        <fullName evidence="13">Outer membrane protein OmpA-like peptidoglycan-associated protein</fullName>
    </submittedName>
</protein>
<comment type="caution">
    <text evidence="13">The sequence shown here is derived from an EMBL/GenBank/DDBJ whole genome shotgun (WGS) entry which is preliminary data.</text>
</comment>
<dbReference type="EMBL" id="JAGGJQ010000009">
    <property type="protein sequence ID" value="MBP1841064.1"/>
    <property type="molecule type" value="Genomic_DNA"/>
</dbReference>
<dbReference type="OrthoDB" id="9782229at2"/>
<feature type="chain" id="PRO_5040966344" evidence="11">
    <location>
        <begin position="22"/>
        <end position="403"/>
    </location>
</feature>
<feature type="signal peptide" evidence="11">
    <location>
        <begin position="1"/>
        <end position="21"/>
    </location>
</feature>
<keyword evidence="5" id="KW-0406">Ion transport</keyword>
<dbReference type="AlphaFoldDB" id="A0A9X0YP62"/>
<dbReference type="GO" id="GO:0046930">
    <property type="term" value="C:pore complex"/>
    <property type="evidence" value="ECO:0007669"/>
    <property type="project" value="UniProtKB-KW"/>
</dbReference>
<feature type="coiled-coil region" evidence="10">
    <location>
        <begin position="242"/>
        <end position="293"/>
    </location>
</feature>
<evidence type="ECO:0000256" key="11">
    <source>
        <dbReference type="SAM" id="SignalP"/>
    </source>
</evidence>
<dbReference type="SUPFAM" id="SSF103088">
    <property type="entry name" value="OmpA-like"/>
    <property type="match status" value="1"/>
</dbReference>
<keyword evidence="16" id="KW-1185">Reference proteome</keyword>
<dbReference type="PROSITE" id="PS51123">
    <property type="entry name" value="OMPA_2"/>
    <property type="match status" value="1"/>
</dbReference>
<keyword evidence="8" id="KW-0998">Cell outer membrane</keyword>
<dbReference type="InterPro" id="IPR011250">
    <property type="entry name" value="OMP/PagP_B-barrel"/>
</dbReference>
<name>A0A9X0YP62_9FLAO</name>
<reference evidence="13" key="1">
    <citation type="submission" date="2021-03" db="EMBL/GenBank/DDBJ databases">
        <title>Genomic Encyclopedia of Type Strains, Phase IV (KMG-IV): sequencing the most valuable type-strain genomes for metagenomic binning, comparative biology and taxonomic classification.</title>
        <authorList>
            <person name="Goeker M."/>
        </authorList>
    </citation>
    <scope>NUCLEOTIDE SEQUENCE</scope>
    <source>
        <strain evidence="13">DSM 15523</strain>
        <strain evidence="14 16">DSM 16476</strain>
    </source>
</reference>
<evidence type="ECO:0000256" key="6">
    <source>
        <dbReference type="ARBA" id="ARBA00023114"/>
    </source>
</evidence>
<keyword evidence="6" id="KW-0626">Porin</keyword>
<evidence type="ECO:0000313" key="13">
    <source>
        <dbReference type="EMBL" id="MBP1841064.1"/>
    </source>
</evidence>
<keyword evidence="7 9" id="KW-0472">Membrane</keyword>
<evidence type="ECO:0000313" key="15">
    <source>
        <dbReference type="Proteomes" id="UP001138672"/>
    </source>
</evidence>
<gene>
    <name evidence="13" type="ORF">J2Z56_002996</name>
    <name evidence="14" type="ORF">J2Z57_002970</name>
</gene>
<keyword evidence="4" id="KW-0812">Transmembrane</keyword>
<dbReference type="PANTHER" id="PTHR30329:SF21">
    <property type="entry name" value="LIPOPROTEIN YIAD-RELATED"/>
    <property type="match status" value="1"/>
</dbReference>
<sequence length="403" mass="45471">MKLLKTILFTFLVATSFATYSQTTELTELSDTSELIDVEELDSTNVSFWIVGLGFNAVDDSGNVFKGVFDTDEGWNAVPYPSRISVGRYFKSGFGLEGIFTYNKYKKGKIVDNFPLEDDVDYFAFDTRLSYDLNKIVGETGWFDPYAGVGLGFTNANSNSRGTYNAIVGFRIWFSDRFGMDVNSTGKWGMNQNFRNHKQHAIGVVYRFDVDKELTKKDQEKLDLQEELLAEQARVEDSIANVNKANAEAALLAEQLAKQQAEAAEKERLAKLEQEKLEAKNKIQAEIDELENIYFAFDSSRLTSTSKGILDELLAILNTYPELTLEITSHTDSRGSTEYNQSLSEKRLESTLDYLSENGIDSNRITGEAFGESKLLNNCDDSTKCTEAMHKQNRRSEINVIEF</sequence>
<evidence type="ECO:0000256" key="2">
    <source>
        <dbReference type="ARBA" id="ARBA00022448"/>
    </source>
</evidence>
<evidence type="ECO:0000256" key="1">
    <source>
        <dbReference type="ARBA" id="ARBA00004571"/>
    </source>
</evidence>
<accession>A0A9X0YP62</accession>
<dbReference type="InterPro" id="IPR006665">
    <property type="entry name" value="OmpA-like"/>
</dbReference>
<evidence type="ECO:0000256" key="8">
    <source>
        <dbReference type="ARBA" id="ARBA00023237"/>
    </source>
</evidence>
<dbReference type="RefSeq" id="WP_057779535.1">
    <property type="nucleotide sequence ID" value="NZ_JAGGJQ010000009.1"/>
</dbReference>
<keyword evidence="10" id="KW-0175">Coiled coil</keyword>
<dbReference type="GO" id="GO:0015288">
    <property type="term" value="F:porin activity"/>
    <property type="evidence" value="ECO:0007669"/>
    <property type="project" value="UniProtKB-KW"/>
</dbReference>
<evidence type="ECO:0000313" key="14">
    <source>
        <dbReference type="EMBL" id="MDQ0336516.1"/>
    </source>
</evidence>
<dbReference type="SUPFAM" id="SSF56925">
    <property type="entry name" value="OMPA-like"/>
    <property type="match status" value="1"/>
</dbReference>
<dbReference type="Proteomes" id="UP001138672">
    <property type="component" value="Unassembled WGS sequence"/>
</dbReference>
<feature type="domain" description="OmpA-like" evidence="12">
    <location>
        <begin position="282"/>
        <end position="403"/>
    </location>
</feature>
<evidence type="ECO:0000259" key="12">
    <source>
        <dbReference type="PROSITE" id="PS51123"/>
    </source>
</evidence>
<dbReference type="CDD" id="cd07185">
    <property type="entry name" value="OmpA_C-like"/>
    <property type="match status" value="1"/>
</dbReference>
<dbReference type="Proteomes" id="UP001231587">
    <property type="component" value="Unassembled WGS sequence"/>
</dbReference>
<keyword evidence="11" id="KW-0732">Signal</keyword>
<evidence type="ECO:0000256" key="5">
    <source>
        <dbReference type="ARBA" id="ARBA00023065"/>
    </source>
</evidence>
<dbReference type="GO" id="GO:0009279">
    <property type="term" value="C:cell outer membrane"/>
    <property type="evidence" value="ECO:0007669"/>
    <property type="project" value="UniProtKB-SubCell"/>
</dbReference>
<evidence type="ECO:0000256" key="7">
    <source>
        <dbReference type="ARBA" id="ARBA00023136"/>
    </source>
</evidence>
<dbReference type="InterPro" id="IPR006664">
    <property type="entry name" value="OMP_bac"/>
</dbReference>
<keyword evidence="3" id="KW-1134">Transmembrane beta strand</keyword>
<comment type="subcellular location">
    <subcellularLocation>
        <location evidence="1">Cell outer membrane</location>
        <topology evidence="1">Multi-pass membrane protein</topology>
    </subcellularLocation>
</comment>
<evidence type="ECO:0000256" key="9">
    <source>
        <dbReference type="PROSITE-ProRule" id="PRU00473"/>
    </source>
</evidence>
<dbReference type="GO" id="GO:0006811">
    <property type="term" value="P:monoatomic ion transport"/>
    <property type="evidence" value="ECO:0007669"/>
    <property type="project" value="UniProtKB-KW"/>
</dbReference>
<proteinExistence type="predicted"/>
<dbReference type="InterPro" id="IPR036737">
    <property type="entry name" value="OmpA-like_sf"/>
</dbReference>
<keyword evidence="2" id="KW-0813">Transport</keyword>
<dbReference type="Pfam" id="PF00691">
    <property type="entry name" value="OmpA"/>
    <property type="match status" value="1"/>
</dbReference>
<evidence type="ECO:0000256" key="4">
    <source>
        <dbReference type="ARBA" id="ARBA00022692"/>
    </source>
</evidence>
<dbReference type="EMBL" id="JAUSUU010000009">
    <property type="protein sequence ID" value="MDQ0336516.1"/>
    <property type="molecule type" value="Genomic_DNA"/>
</dbReference>
<dbReference type="PRINTS" id="PR01021">
    <property type="entry name" value="OMPADOMAIN"/>
</dbReference>
<dbReference type="Gene3D" id="2.40.160.20">
    <property type="match status" value="1"/>
</dbReference>
<dbReference type="PANTHER" id="PTHR30329">
    <property type="entry name" value="STATOR ELEMENT OF FLAGELLAR MOTOR COMPLEX"/>
    <property type="match status" value="1"/>
</dbReference>
<evidence type="ECO:0000256" key="3">
    <source>
        <dbReference type="ARBA" id="ARBA00022452"/>
    </source>
</evidence>
<organism evidence="13 15">
    <name type="scientific">Formosa algae</name>
    <dbReference type="NCBI Taxonomy" id="225843"/>
    <lineage>
        <taxon>Bacteria</taxon>
        <taxon>Pseudomonadati</taxon>
        <taxon>Bacteroidota</taxon>
        <taxon>Flavobacteriia</taxon>
        <taxon>Flavobacteriales</taxon>
        <taxon>Flavobacteriaceae</taxon>
        <taxon>Formosa</taxon>
    </lineage>
</organism>
<dbReference type="Gene3D" id="3.30.1330.60">
    <property type="entry name" value="OmpA-like domain"/>
    <property type="match status" value="1"/>
</dbReference>
<evidence type="ECO:0000313" key="16">
    <source>
        <dbReference type="Proteomes" id="UP001231587"/>
    </source>
</evidence>
<dbReference type="InterPro" id="IPR050330">
    <property type="entry name" value="Bact_OuterMem_StrucFunc"/>
</dbReference>
<evidence type="ECO:0000256" key="10">
    <source>
        <dbReference type="SAM" id="Coils"/>
    </source>
</evidence>